<dbReference type="RefSeq" id="WP_211784926.1">
    <property type="nucleotide sequence ID" value="NZ_CP047289.1"/>
</dbReference>
<dbReference type="InterPro" id="IPR029787">
    <property type="entry name" value="Nucleotide_cyclase"/>
</dbReference>
<dbReference type="Gene3D" id="3.30.70.270">
    <property type="match status" value="1"/>
</dbReference>
<dbReference type="Gene3D" id="3.20.20.450">
    <property type="entry name" value="EAL domain"/>
    <property type="match status" value="1"/>
</dbReference>
<gene>
    <name evidence="6" type="ORF">GR316_04975</name>
</gene>
<dbReference type="Proteomes" id="UP000679284">
    <property type="component" value="Chromosome"/>
</dbReference>
<dbReference type="InterPro" id="IPR001633">
    <property type="entry name" value="EAL_dom"/>
</dbReference>
<evidence type="ECO:0000259" key="4">
    <source>
        <dbReference type="PROSITE" id="PS50887"/>
    </source>
</evidence>
<evidence type="ECO:0000256" key="1">
    <source>
        <dbReference type="PROSITE-ProRule" id="PRU00244"/>
    </source>
</evidence>
<dbReference type="NCBIfam" id="TIGR00254">
    <property type="entry name" value="GGDEF"/>
    <property type="match status" value="1"/>
</dbReference>
<dbReference type="PANTHER" id="PTHR44757:SF2">
    <property type="entry name" value="BIOFILM ARCHITECTURE MAINTENANCE PROTEIN MBAA"/>
    <property type="match status" value="1"/>
</dbReference>
<feature type="transmembrane region" description="Helical" evidence="1">
    <location>
        <begin position="85"/>
        <end position="103"/>
    </location>
</feature>
<feature type="transmembrane region" description="Helical" evidence="1">
    <location>
        <begin position="140"/>
        <end position="160"/>
    </location>
</feature>
<proteinExistence type="predicted"/>
<feature type="domain" description="EAL" evidence="3">
    <location>
        <begin position="650"/>
        <end position="897"/>
    </location>
</feature>
<dbReference type="KEGG" id="fap:GR316_04975"/>
<name>A0A8J8SKB2_9RHOB</name>
<feature type="transmembrane region" description="Helical" evidence="1">
    <location>
        <begin position="210"/>
        <end position="231"/>
    </location>
</feature>
<feature type="transmembrane region" description="Helical" evidence="1">
    <location>
        <begin position="167"/>
        <end position="190"/>
    </location>
</feature>
<evidence type="ECO:0000313" key="7">
    <source>
        <dbReference type="Proteomes" id="UP000679284"/>
    </source>
</evidence>
<dbReference type="SUPFAM" id="SSF141868">
    <property type="entry name" value="EAL domain-like"/>
    <property type="match status" value="1"/>
</dbReference>
<dbReference type="InterPro" id="IPR052155">
    <property type="entry name" value="Biofilm_reg_signaling"/>
</dbReference>
<evidence type="ECO:0000259" key="3">
    <source>
        <dbReference type="PROSITE" id="PS50883"/>
    </source>
</evidence>
<feature type="transmembrane region" description="Helical" evidence="1">
    <location>
        <begin position="112"/>
        <end position="134"/>
    </location>
</feature>
<dbReference type="PANTHER" id="PTHR44757">
    <property type="entry name" value="DIGUANYLATE CYCLASE DGCP"/>
    <property type="match status" value="1"/>
</dbReference>
<dbReference type="InterPro" id="IPR000160">
    <property type="entry name" value="GGDEF_dom"/>
</dbReference>
<dbReference type="PROSITE" id="PS50924">
    <property type="entry name" value="MHYT"/>
    <property type="match status" value="1"/>
</dbReference>
<feature type="domain" description="PAS" evidence="2">
    <location>
        <begin position="360"/>
        <end position="399"/>
    </location>
</feature>
<dbReference type="EMBL" id="CP047289">
    <property type="protein sequence ID" value="QUS35680.1"/>
    <property type="molecule type" value="Genomic_DNA"/>
</dbReference>
<dbReference type="CDD" id="cd01948">
    <property type="entry name" value="EAL"/>
    <property type="match status" value="1"/>
</dbReference>
<keyword evidence="1" id="KW-0472">Membrane</keyword>
<dbReference type="InterPro" id="IPR035965">
    <property type="entry name" value="PAS-like_dom_sf"/>
</dbReference>
<dbReference type="CDD" id="cd01949">
    <property type="entry name" value="GGDEF"/>
    <property type="match status" value="1"/>
</dbReference>
<dbReference type="PROSITE" id="PS50112">
    <property type="entry name" value="PAS"/>
    <property type="match status" value="1"/>
</dbReference>
<organism evidence="6 7">
    <name type="scientific">Falsirhodobacter algicola</name>
    <dbReference type="NCBI Taxonomy" id="2692330"/>
    <lineage>
        <taxon>Bacteria</taxon>
        <taxon>Pseudomonadati</taxon>
        <taxon>Pseudomonadota</taxon>
        <taxon>Alphaproteobacteria</taxon>
        <taxon>Rhodobacterales</taxon>
        <taxon>Paracoccaceae</taxon>
        <taxon>Falsirhodobacter</taxon>
    </lineage>
</organism>
<dbReference type="SUPFAM" id="SSF55785">
    <property type="entry name" value="PYP-like sensor domain (PAS domain)"/>
    <property type="match status" value="2"/>
</dbReference>
<evidence type="ECO:0000313" key="6">
    <source>
        <dbReference type="EMBL" id="QUS35680.1"/>
    </source>
</evidence>
<feature type="domain" description="MHYT" evidence="5">
    <location>
        <begin position="12"/>
        <end position="194"/>
    </location>
</feature>
<evidence type="ECO:0000259" key="5">
    <source>
        <dbReference type="PROSITE" id="PS50924"/>
    </source>
</evidence>
<dbReference type="InterPro" id="IPR035919">
    <property type="entry name" value="EAL_sf"/>
</dbReference>
<dbReference type="Pfam" id="PF12860">
    <property type="entry name" value="PAS_7"/>
    <property type="match status" value="1"/>
</dbReference>
<dbReference type="InterPro" id="IPR005330">
    <property type="entry name" value="MHYT_dom"/>
</dbReference>
<dbReference type="SMART" id="SM00267">
    <property type="entry name" value="GGDEF"/>
    <property type="match status" value="1"/>
</dbReference>
<protein>
    <submittedName>
        <fullName evidence="6">EAL domain-containing protein</fullName>
    </submittedName>
</protein>
<reference evidence="6" key="1">
    <citation type="submission" date="2020-01" db="EMBL/GenBank/DDBJ databases">
        <authorList>
            <person name="Yang Y."/>
            <person name="Kwon Y.M."/>
        </authorList>
    </citation>
    <scope>NUCLEOTIDE SEQUENCE</scope>
    <source>
        <strain evidence="6">PG104</strain>
    </source>
</reference>
<dbReference type="InterPro" id="IPR043128">
    <property type="entry name" value="Rev_trsase/Diguanyl_cyclase"/>
</dbReference>
<dbReference type="SMART" id="SM00091">
    <property type="entry name" value="PAS"/>
    <property type="match status" value="2"/>
</dbReference>
<sequence length="897" mass="97652">MSFASWYLVPQHDLRTVAIAVIVCVLSSLVGVSLIRRSARAGGRARRKWTLLAGISVGLGVWATHFIAMLSFMPGFAVRYDPGQTLLSLVIACAGTSIAVHYAKCRPLLSGAFLGCVTATMHYTGVTAMLHGGLIGWDEALVLASVLAGMALSALAFRIAASRDGSVALAGGGAVMALSIVALHFTGIRAMDMSACFSVGVAGTLSPAELGLAIGIAALIILLIPILVLFLDERDRRRAEVEERRLRELADVTQEGLLIVLEGRIINTNAAFRALTGMEAGMELTTAMTADDIQKLAGNLQDPQHVACRSRGGEMIPVEATMRLVALEVGVAQAIALRDLRSQVRIEKARRADAELIARIRRDLHLALENMSQGIVLFDADGTLVLHNARLCEMFGLSPAAQLDLPVLEGALMQSVASVDGEAPRHWRKRQNAELLAELHDGRSVQIVHRPVPAGGWVSTFEDVSERTRTARQIIHMARHDALTGLPNRTSFAEHIEWTLDALEEDTSARLAVVGIDLDRFKEINDHMGHAIGDEVLMTVANRMNALLGEGEFVARFGGDEFAAYKQFTDMADLTAFTDRLMEAICQSLTIEQHELSVGASIGIAVAPFDGMDFDKLINNADMAMYRAKASLSEKVCFYESQMDEASRDRRNMARDLWHAVERDEMYLHHQIQKSVSTGQTTGYEVLLRWTHPERGPISPADFIPVAEECGAIIGIGEWVLRRACAQAARWCNGHRIAVNLSPVQLVNSRFVAQLRDILEETGLDPSRLELEVTETTIISDKARALQMLTQIKALGVSIAIDDFGTGYSSLDTLRSFPFDKIKLDRSFVREVETDAQCKAIIRAILALGRSLEVPVLAEGVETLAQLDLLRAEGCDEAQGYLLGRPGILDASMAQVA</sequence>
<accession>A0A8J8SKB2</accession>
<dbReference type="SMART" id="SM00052">
    <property type="entry name" value="EAL"/>
    <property type="match status" value="1"/>
</dbReference>
<dbReference type="Pfam" id="PF00990">
    <property type="entry name" value="GGDEF"/>
    <property type="match status" value="1"/>
</dbReference>
<dbReference type="Gene3D" id="3.30.450.20">
    <property type="entry name" value="PAS domain"/>
    <property type="match status" value="1"/>
</dbReference>
<dbReference type="Pfam" id="PF03707">
    <property type="entry name" value="MHYT"/>
    <property type="match status" value="2"/>
</dbReference>
<keyword evidence="1" id="KW-0812">Transmembrane</keyword>
<keyword evidence="1" id="KW-1133">Transmembrane helix</keyword>
<dbReference type="Pfam" id="PF13426">
    <property type="entry name" value="PAS_9"/>
    <property type="match status" value="1"/>
</dbReference>
<keyword evidence="7" id="KW-1185">Reference proteome</keyword>
<evidence type="ECO:0000259" key="2">
    <source>
        <dbReference type="PROSITE" id="PS50112"/>
    </source>
</evidence>
<dbReference type="GO" id="GO:0016020">
    <property type="term" value="C:membrane"/>
    <property type="evidence" value="ECO:0007669"/>
    <property type="project" value="UniProtKB-UniRule"/>
</dbReference>
<dbReference type="PROSITE" id="PS50883">
    <property type="entry name" value="EAL"/>
    <property type="match status" value="1"/>
</dbReference>
<dbReference type="SUPFAM" id="SSF55073">
    <property type="entry name" value="Nucleotide cyclase"/>
    <property type="match status" value="1"/>
</dbReference>
<dbReference type="Pfam" id="PF00563">
    <property type="entry name" value="EAL"/>
    <property type="match status" value="1"/>
</dbReference>
<dbReference type="InterPro" id="IPR000014">
    <property type="entry name" value="PAS"/>
</dbReference>
<feature type="transmembrane region" description="Helical" evidence="1">
    <location>
        <begin position="16"/>
        <end position="37"/>
    </location>
</feature>
<feature type="transmembrane region" description="Helical" evidence="1">
    <location>
        <begin position="49"/>
        <end position="73"/>
    </location>
</feature>
<dbReference type="AlphaFoldDB" id="A0A8J8SKB2"/>
<feature type="domain" description="GGDEF" evidence="4">
    <location>
        <begin position="509"/>
        <end position="641"/>
    </location>
</feature>
<dbReference type="PROSITE" id="PS50887">
    <property type="entry name" value="GGDEF"/>
    <property type="match status" value="1"/>
</dbReference>